<sequence length="183" mass="19591">MSWGAQLFCNRTQNSLPIAKPNLGIVDIEDSGDPNSRTLLEFVDAELENILIDKPTQSPRPNSFQYGSNHLGQTSGNNGEDPLPPGPHANPPHNNHHPPPPVLKVLPPEPALEKSLRNVELDEAGKLAAFRGRFGTAFDGKQDGEDGSEGGSDLTEDGYGSLISSYANQDTSALKDAAPTKKK</sequence>
<comment type="caution">
    <text evidence="1">The sequence shown here is derived from an EMBL/GenBank/DDBJ whole genome shotgun (WGS) entry which is preliminary data.</text>
</comment>
<dbReference type="Proteomes" id="UP000836387">
    <property type="component" value="Unassembled WGS sequence"/>
</dbReference>
<accession>A0ACA9UEB7</accession>
<dbReference type="EMBL" id="CADEHS020000206">
    <property type="protein sequence ID" value="CAG9950913.1"/>
    <property type="molecule type" value="Genomic_DNA"/>
</dbReference>
<evidence type="ECO:0000313" key="1">
    <source>
        <dbReference type="EMBL" id="CAG9950913.1"/>
    </source>
</evidence>
<proteinExistence type="predicted"/>
<organism evidence="1 2">
    <name type="scientific">Clonostachys rosea f. rosea IK726</name>
    <dbReference type="NCBI Taxonomy" id="1349383"/>
    <lineage>
        <taxon>Eukaryota</taxon>
        <taxon>Fungi</taxon>
        <taxon>Dikarya</taxon>
        <taxon>Ascomycota</taxon>
        <taxon>Pezizomycotina</taxon>
        <taxon>Sordariomycetes</taxon>
        <taxon>Hypocreomycetidae</taxon>
        <taxon>Hypocreales</taxon>
        <taxon>Bionectriaceae</taxon>
        <taxon>Clonostachys</taxon>
    </lineage>
</organism>
<reference evidence="1" key="1">
    <citation type="submission" date="2020-04" db="EMBL/GenBank/DDBJ databases">
        <authorList>
            <person name="Broberg M."/>
        </authorList>
    </citation>
    <scope>NUCLEOTIDE SEQUENCE</scope>
</reference>
<protein>
    <submittedName>
        <fullName evidence="1">Uncharacterized protein</fullName>
    </submittedName>
</protein>
<reference evidence="1" key="2">
    <citation type="submission" date="2021-10" db="EMBL/GenBank/DDBJ databases">
        <authorList>
            <person name="Piombo E."/>
        </authorList>
    </citation>
    <scope>NUCLEOTIDE SEQUENCE</scope>
</reference>
<name>A0ACA9UEB7_BIOOC</name>
<gene>
    <name evidence="1" type="ORF">CRV2_00021030</name>
</gene>
<evidence type="ECO:0000313" key="2">
    <source>
        <dbReference type="Proteomes" id="UP000836387"/>
    </source>
</evidence>
<keyword evidence="2" id="KW-1185">Reference proteome</keyword>